<dbReference type="InterPro" id="IPR049733">
    <property type="entry name" value="CCDC61_N"/>
</dbReference>
<keyword evidence="1" id="KW-0175">Coiled coil</keyword>
<reference evidence="3" key="1">
    <citation type="submission" date="2019-06" db="EMBL/GenBank/DDBJ databases">
        <authorList>
            <person name="Zheng W."/>
        </authorList>
    </citation>
    <scope>NUCLEOTIDE SEQUENCE</scope>
    <source>
        <strain evidence="3">QDHG01</strain>
    </source>
</reference>
<evidence type="ECO:0000313" key="3">
    <source>
        <dbReference type="EMBL" id="TNV86542.1"/>
    </source>
</evidence>
<dbReference type="AlphaFoldDB" id="A0A8J8P228"/>
<evidence type="ECO:0000256" key="1">
    <source>
        <dbReference type="SAM" id="Coils"/>
    </source>
</evidence>
<comment type="caution">
    <text evidence="3">The sequence shown here is derived from an EMBL/GenBank/DDBJ whole genome shotgun (WGS) entry which is preliminary data.</text>
</comment>
<sequence length="630" mass="71498">MESGGELDYETELTFKHVDYLVTLKKVQVTTFDSANQRLFLEIEEKFTGELWRGDFPSKYIEEITAKTGNAKKFVIFVRMLLSALKSESPKSVYIDLLTYQDLEALKNQRSGAVSSQQASQNAANNKKRYIIMTEVTNVQTGDKVHYPLPLNYIEEPEPDALRRTIERMRNQIMMQRSNTFSMRSDLPKNPRFTRLDDFASIEAENDQLRKQIAETERTFSLSNQDFFNISQQKFFTESEYDFYKNEASKEIHTLQQQVREAEQELSMLQEQMRSKGINFQQFGTVQTHTSGFSLNSGQVMGNQNQGDVDHVKRQLDEIQRELDRERNTTGQIIDQQDKEITDCQKELETQIENERKLKARAKELQDELDYTLKRIEQLQRGGAFTPVRRRTPSVGSNSKPSPYNRNTSGGAKKPLGVSPQGSATRSGSNPYIRPGLSGQRTGVPSTTNITNQNRISPNTRQPIVPRQPPPPVAARAPLRQSPGANRPSQQQQPTSQTRSTSNNARQQPPPKFNNAVQKPAARPGASPYSRLYQQKGKPIPGTRVIEDSKEDGATAEPVNINIVQKDYDKENQQQRRQRPPPAVGSYDQQKTGSSIVDGSGDIYENIDVKDINSKLSRLQDLLKMAKSNQ</sequence>
<feature type="compositionally biased region" description="Polar residues" evidence="2">
    <location>
        <begin position="420"/>
        <end position="430"/>
    </location>
</feature>
<feature type="compositionally biased region" description="Polar residues" evidence="2">
    <location>
        <begin position="439"/>
        <end position="460"/>
    </location>
</feature>
<feature type="compositionally biased region" description="Polar residues" evidence="2">
    <location>
        <begin position="394"/>
        <end position="410"/>
    </location>
</feature>
<dbReference type="CDD" id="cd22284">
    <property type="entry name" value="HD_CCDC61_N"/>
    <property type="match status" value="1"/>
</dbReference>
<dbReference type="EMBL" id="RRYP01001006">
    <property type="protein sequence ID" value="TNV86542.1"/>
    <property type="molecule type" value="Genomic_DNA"/>
</dbReference>
<dbReference type="OrthoDB" id="313513at2759"/>
<feature type="compositionally biased region" description="Low complexity" evidence="2">
    <location>
        <begin position="486"/>
        <end position="504"/>
    </location>
</feature>
<evidence type="ECO:0000256" key="2">
    <source>
        <dbReference type="SAM" id="MobiDB-lite"/>
    </source>
</evidence>
<accession>A0A8J8P228</accession>
<feature type="coiled-coil region" evidence="1">
    <location>
        <begin position="309"/>
        <end position="382"/>
    </location>
</feature>
<name>A0A8J8P228_HALGN</name>
<proteinExistence type="predicted"/>
<gene>
    <name evidence="3" type="ORF">FGO68_gene6735</name>
</gene>
<evidence type="ECO:0000313" key="4">
    <source>
        <dbReference type="Proteomes" id="UP000785679"/>
    </source>
</evidence>
<dbReference type="Proteomes" id="UP000785679">
    <property type="component" value="Unassembled WGS sequence"/>
</dbReference>
<feature type="coiled-coil region" evidence="1">
    <location>
        <begin position="245"/>
        <end position="279"/>
    </location>
</feature>
<organism evidence="3 4">
    <name type="scientific">Halteria grandinella</name>
    <dbReference type="NCBI Taxonomy" id="5974"/>
    <lineage>
        <taxon>Eukaryota</taxon>
        <taxon>Sar</taxon>
        <taxon>Alveolata</taxon>
        <taxon>Ciliophora</taxon>
        <taxon>Intramacronucleata</taxon>
        <taxon>Spirotrichea</taxon>
        <taxon>Stichotrichia</taxon>
        <taxon>Sporadotrichida</taxon>
        <taxon>Halteriidae</taxon>
        <taxon>Halteria</taxon>
    </lineage>
</organism>
<feature type="compositionally biased region" description="Polar residues" evidence="2">
    <location>
        <begin position="587"/>
        <end position="597"/>
    </location>
</feature>
<feature type="region of interest" description="Disordered" evidence="2">
    <location>
        <begin position="382"/>
        <end position="601"/>
    </location>
</feature>
<protein>
    <submittedName>
        <fullName evidence="3">Uncharacterized protein</fullName>
    </submittedName>
</protein>
<keyword evidence="4" id="KW-1185">Reference proteome</keyword>